<keyword evidence="8" id="KW-0106">Calcium</keyword>
<dbReference type="GO" id="GO:0072669">
    <property type="term" value="C:tRNA-splicing ligase complex"/>
    <property type="evidence" value="ECO:0007669"/>
    <property type="project" value="TreeGrafter"/>
</dbReference>
<accession>A0A177AXP4</accession>
<evidence type="ECO:0000256" key="10">
    <source>
        <dbReference type="ARBA" id="ARBA00023306"/>
    </source>
</evidence>
<evidence type="ECO:0000256" key="11">
    <source>
        <dbReference type="ARBA" id="ARBA00023328"/>
    </source>
</evidence>
<evidence type="ECO:0000256" key="9">
    <source>
        <dbReference type="ARBA" id="ARBA00023054"/>
    </source>
</evidence>
<keyword evidence="5" id="KW-0819">tRNA processing</keyword>
<feature type="coiled-coil region" evidence="13">
    <location>
        <begin position="214"/>
        <end position="248"/>
    </location>
</feature>
<dbReference type="Pfam" id="PF03801">
    <property type="entry name" value="Ndc80_HEC"/>
    <property type="match status" value="1"/>
</dbReference>
<feature type="domain" description="Archease" evidence="14">
    <location>
        <begin position="594"/>
        <end position="721"/>
    </location>
</feature>
<keyword evidence="6" id="KW-0479">Metal-binding</keyword>
<evidence type="ECO:0000259" key="14">
    <source>
        <dbReference type="Pfam" id="PF01951"/>
    </source>
</evidence>
<dbReference type="InterPro" id="IPR036820">
    <property type="entry name" value="Archease_dom_sf"/>
</dbReference>
<dbReference type="EMBL" id="LWCA01001022">
    <property type="protein sequence ID" value="OAF66143.1"/>
    <property type="molecule type" value="Genomic_DNA"/>
</dbReference>
<protein>
    <recommendedName>
        <fullName evidence="12">Kinetochore protein NDC80</fullName>
    </recommendedName>
</protein>
<evidence type="ECO:0000313" key="16">
    <source>
        <dbReference type="EMBL" id="OAF66143.1"/>
    </source>
</evidence>
<reference evidence="16 17" key="1">
    <citation type="submission" date="2016-04" db="EMBL/GenBank/DDBJ databases">
        <title>The genome of Intoshia linei affirms orthonectids as highly simplified spiralians.</title>
        <authorList>
            <person name="Mikhailov K.V."/>
            <person name="Slusarev G.S."/>
            <person name="Nikitin M.A."/>
            <person name="Logacheva M.D."/>
            <person name="Penin A."/>
            <person name="Aleoshin V."/>
            <person name="Panchin Y.V."/>
        </authorList>
    </citation>
    <scope>NUCLEOTIDE SEQUENCE [LARGE SCALE GENOMIC DNA]</scope>
    <source>
        <strain evidence="16">Intl2013</strain>
        <tissue evidence="16">Whole animal</tissue>
    </source>
</reference>
<dbReference type="Gene3D" id="1.10.418.30">
    <property type="entry name" value="Ncd80 complex, Ncd80 subunit"/>
    <property type="match status" value="1"/>
</dbReference>
<evidence type="ECO:0000313" key="17">
    <source>
        <dbReference type="Proteomes" id="UP000078046"/>
    </source>
</evidence>
<evidence type="ECO:0000259" key="15">
    <source>
        <dbReference type="Pfam" id="PF03801"/>
    </source>
</evidence>
<gene>
    <name evidence="16" type="ORF">A3Q56_06133</name>
</gene>
<proteinExistence type="inferred from homology"/>
<keyword evidence="7 12" id="KW-0498">Mitosis</keyword>
<dbReference type="InterPro" id="IPR055260">
    <property type="entry name" value="Ndc80_CH"/>
</dbReference>
<evidence type="ECO:0000256" key="5">
    <source>
        <dbReference type="ARBA" id="ARBA00022694"/>
    </source>
</evidence>
<evidence type="ECO:0000256" key="1">
    <source>
        <dbReference type="ARBA" id="ARBA00007050"/>
    </source>
</evidence>
<dbReference type="SUPFAM" id="SSF69819">
    <property type="entry name" value="MTH1598-like"/>
    <property type="match status" value="1"/>
</dbReference>
<keyword evidence="3 12" id="KW-0158">Chromosome</keyword>
<comment type="caution">
    <text evidence="16">The sequence shown here is derived from an EMBL/GenBank/DDBJ whole genome shotgun (WGS) entry which is preliminary data.</text>
</comment>
<dbReference type="InterPro" id="IPR038273">
    <property type="entry name" value="Ndc80_sf"/>
</dbReference>
<organism evidence="16 17">
    <name type="scientific">Intoshia linei</name>
    <dbReference type="NCBI Taxonomy" id="1819745"/>
    <lineage>
        <taxon>Eukaryota</taxon>
        <taxon>Metazoa</taxon>
        <taxon>Spiralia</taxon>
        <taxon>Lophotrochozoa</taxon>
        <taxon>Mesozoa</taxon>
        <taxon>Orthonectida</taxon>
        <taxon>Rhopaluridae</taxon>
        <taxon>Intoshia</taxon>
    </lineage>
</organism>
<feature type="domain" description="Kinetochore protein Ndc80 CH" evidence="15">
    <location>
        <begin position="14"/>
        <end position="136"/>
    </location>
</feature>
<dbReference type="GO" id="GO:0006388">
    <property type="term" value="P:tRNA splicing, via endonucleolytic cleavage and ligation"/>
    <property type="evidence" value="ECO:0007669"/>
    <property type="project" value="TreeGrafter"/>
</dbReference>
<evidence type="ECO:0000256" key="6">
    <source>
        <dbReference type="ARBA" id="ARBA00022723"/>
    </source>
</evidence>
<feature type="coiled-coil region" evidence="13">
    <location>
        <begin position="426"/>
        <end position="474"/>
    </location>
</feature>
<dbReference type="GO" id="GO:0051301">
    <property type="term" value="P:cell division"/>
    <property type="evidence" value="ECO:0007669"/>
    <property type="project" value="UniProtKB-UniRule"/>
</dbReference>
<evidence type="ECO:0000256" key="12">
    <source>
        <dbReference type="RuleBase" id="RU368072"/>
    </source>
</evidence>
<comment type="subunit">
    <text evidence="12">Component of the NDC80 complex.</text>
</comment>
<dbReference type="Proteomes" id="UP000078046">
    <property type="component" value="Unassembled WGS sequence"/>
</dbReference>
<name>A0A177AXP4_9BILA</name>
<dbReference type="Pfam" id="PF01951">
    <property type="entry name" value="Archease"/>
    <property type="match status" value="1"/>
</dbReference>
<keyword evidence="12" id="KW-0539">Nucleus</keyword>
<sequence>MMRKKVNVTKNASINTTLLKKDPRPIYDKKFKESCIDQLLQFLKMNNYIGNVTKRSLMSPSSMEFCRIFLFLINYNNTDYMFTLDQKKPNWVDDLMDIIILFSYPYPLKKSIFVSIGSPHAWPQILAFFMWLIEIYEKDIPDIDVVSDFFQQHEFIMDQILSDTIDDNQHEQLIDNLINANQVITNFFCAKSYSHFMETNEIKTNIDIEKCFGISKLKEQIPKLKKEIQESEEKYKKYSSMVENTKKKTDYLLERKNLVNIADKHLIELKECKKARHDAFILKREECNKIEKEIDSMNQYIDEKNEILSSQTMNRKEKEKLTEKLNVCLAREEAIYNIKLEKEEISKKVQLKLATDRKKCDEILASCRQNYYSIIMFCKKIGIEANQDDIFDRAILIQHKTYDIDCILSDICMKIKNYKNVSQKKVENMNLKITSFKNQLNQLEEMYVTESKNLEEETNKINDIESRFDNYLTTVAKKCEILGPKMAKIEKYWSSKNATHIKQSMINHAITIKKRNLKLKQTLKLHEDKLESVKNEYILVMKKLTNYCNNCNDIQTQKIEIRKKYHTQLSLFGSHCRRSVIYICLILYSFYIYRLKAWGPNISVAFQQCAQAMFNYITPLEFVHVQQDKLIVAQGEDMDSLLYNFMDECLFSFCDDPYFITKIVNITKFDDINFNIQATLSGEEFSLEKHEQGTEVKAITYSKLTIIRKPQECTVFVIIDI</sequence>
<evidence type="ECO:0000256" key="4">
    <source>
        <dbReference type="ARBA" id="ARBA00022618"/>
    </source>
</evidence>
<evidence type="ECO:0000256" key="3">
    <source>
        <dbReference type="ARBA" id="ARBA00022454"/>
    </source>
</evidence>
<keyword evidence="10 12" id="KW-0131">Cell cycle</keyword>
<dbReference type="GO" id="GO:0051315">
    <property type="term" value="P:attachment of mitotic spindle microtubules to kinetochore"/>
    <property type="evidence" value="ECO:0007669"/>
    <property type="project" value="UniProtKB-UniRule"/>
</dbReference>
<dbReference type="GO" id="GO:0005634">
    <property type="term" value="C:nucleus"/>
    <property type="evidence" value="ECO:0007669"/>
    <property type="project" value="UniProtKB-SubCell"/>
</dbReference>
<evidence type="ECO:0000256" key="7">
    <source>
        <dbReference type="ARBA" id="ARBA00022776"/>
    </source>
</evidence>
<keyword evidence="4 12" id="KW-0132">Cell division</keyword>
<dbReference type="InterPro" id="IPR002804">
    <property type="entry name" value="Archease"/>
</dbReference>
<keyword evidence="11 12" id="KW-0137">Centromere</keyword>
<comment type="similarity">
    <text evidence="2">Belongs to the archease family.</text>
</comment>
<keyword evidence="17" id="KW-1185">Reference proteome</keyword>
<evidence type="ECO:0000256" key="2">
    <source>
        <dbReference type="ARBA" id="ARBA00007963"/>
    </source>
</evidence>
<evidence type="ECO:0000256" key="13">
    <source>
        <dbReference type="SAM" id="Coils"/>
    </source>
</evidence>
<comment type="function">
    <text evidence="12">Acts as a component of the essential kinetochore-associated NDC80 complex, which is required for chromosome segregation and spindle checkpoint activity.</text>
</comment>
<dbReference type="AlphaFoldDB" id="A0A177AXP4"/>
<dbReference type="PANTHER" id="PTHR12682:SF11">
    <property type="entry name" value="PROTEIN ARCHEASE"/>
    <property type="match status" value="1"/>
</dbReference>
<keyword evidence="12" id="KW-0995">Kinetochore</keyword>
<evidence type="ECO:0000256" key="8">
    <source>
        <dbReference type="ARBA" id="ARBA00022837"/>
    </source>
</evidence>
<dbReference type="GO" id="GO:0031262">
    <property type="term" value="C:Ndc80 complex"/>
    <property type="evidence" value="ECO:0007669"/>
    <property type="project" value="UniProtKB-UniRule"/>
</dbReference>
<comment type="subcellular location">
    <subcellularLocation>
        <location evidence="12">Chromosome</location>
        <location evidence="12">Centromere</location>
        <location evidence="12">Kinetochore</location>
    </subcellularLocation>
    <subcellularLocation>
        <location evidence="12">Nucleus</location>
    </subcellularLocation>
</comment>
<dbReference type="GO" id="GO:0046872">
    <property type="term" value="F:metal ion binding"/>
    <property type="evidence" value="ECO:0007669"/>
    <property type="project" value="UniProtKB-KW"/>
</dbReference>
<dbReference type="InterPro" id="IPR023572">
    <property type="entry name" value="Archease_dom"/>
</dbReference>
<dbReference type="OrthoDB" id="2190767at2759"/>
<dbReference type="Gene3D" id="3.55.10.10">
    <property type="entry name" value="Archease domain"/>
    <property type="match status" value="1"/>
</dbReference>
<keyword evidence="9 13" id="KW-0175">Coiled coil</keyword>
<comment type="similarity">
    <text evidence="1 12">Belongs to the NDC80/HEC1 family.</text>
</comment>
<dbReference type="PANTHER" id="PTHR12682">
    <property type="entry name" value="ARCHEASE"/>
    <property type="match status" value="1"/>
</dbReference>